<dbReference type="PROSITE" id="PS51819">
    <property type="entry name" value="VOC"/>
    <property type="match status" value="1"/>
</dbReference>
<dbReference type="Gene3D" id="3.10.180.10">
    <property type="entry name" value="2,3-Dihydroxybiphenyl 1,2-Dioxygenase, domain 1"/>
    <property type="match status" value="1"/>
</dbReference>
<dbReference type="RefSeq" id="WP_165118710.1">
    <property type="nucleotide sequence ID" value="NZ_JAAKZG010000005.1"/>
</dbReference>
<dbReference type="InterPro" id="IPR004360">
    <property type="entry name" value="Glyas_Fos-R_dOase_dom"/>
</dbReference>
<dbReference type="Pfam" id="PF00903">
    <property type="entry name" value="Glyoxalase"/>
    <property type="match status" value="1"/>
</dbReference>
<sequence length="123" mass="13205">MTITGIDHIQLSMPAGEENAARRFYGELLGIPEAAKPAPLAARGGCWFEQGAVKIHLGVEAGFQPARKAHPALLVDDLATLSKKLHAAGFPVTPDDTLEGVERCFVSDPFGNRIELIQDEASR</sequence>
<gene>
    <name evidence="2" type="ORF">G6N74_15180</name>
</gene>
<comment type="caution">
    <text evidence="2">The sequence shown here is derived from an EMBL/GenBank/DDBJ whole genome shotgun (WGS) entry which is preliminary data.</text>
</comment>
<dbReference type="SUPFAM" id="SSF54593">
    <property type="entry name" value="Glyoxalase/Bleomycin resistance protein/Dihydroxybiphenyl dioxygenase"/>
    <property type="match status" value="1"/>
</dbReference>
<keyword evidence="3" id="KW-1185">Reference proteome</keyword>
<reference evidence="2 3" key="1">
    <citation type="submission" date="2020-02" db="EMBL/GenBank/DDBJ databases">
        <title>Genome sequence of the type strain CGMCC 1.15528 of Mesorhizobium zhangyense.</title>
        <authorList>
            <person name="Gao J."/>
            <person name="Sun J."/>
        </authorList>
    </citation>
    <scope>NUCLEOTIDE SEQUENCE [LARGE SCALE GENOMIC DNA]</scope>
    <source>
        <strain evidence="2 3">CGMCC 1.15528</strain>
    </source>
</reference>
<dbReference type="AlphaFoldDB" id="A0A7C9VE19"/>
<evidence type="ECO:0000313" key="2">
    <source>
        <dbReference type="EMBL" id="NGN42411.1"/>
    </source>
</evidence>
<dbReference type="InterPro" id="IPR037523">
    <property type="entry name" value="VOC_core"/>
</dbReference>
<proteinExistence type="predicted"/>
<dbReference type="PANTHER" id="PTHR39175">
    <property type="entry name" value="FAMILY PROTEIN, PUTATIVE (AFU_ORTHOLOGUE AFUA_3G15060)-RELATED"/>
    <property type="match status" value="1"/>
</dbReference>
<evidence type="ECO:0000313" key="3">
    <source>
        <dbReference type="Proteomes" id="UP000481252"/>
    </source>
</evidence>
<feature type="domain" description="VOC" evidence="1">
    <location>
        <begin position="5"/>
        <end position="119"/>
    </location>
</feature>
<name>A0A7C9VE19_9HYPH</name>
<dbReference type="EMBL" id="JAAKZG010000005">
    <property type="protein sequence ID" value="NGN42411.1"/>
    <property type="molecule type" value="Genomic_DNA"/>
</dbReference>
<dbReference type="PANTHER" id="PTHR39175:SF1">
    <property type="entry name" value="FAMILY PROTEIN, PUTATIVE (AFU_ORTHOLOGUE AFUA_3G15060)-RELATED"/>
    <property type="match status" value="1"/>
</dbReference>
<protein>
    <submittedName>
        <fullName evidence="2">Glyoxalase</fullName>
    </submittedName>
</protein>
<evidence type="ECO:0000259" key="1">
    <source>
        <dbReference type="PROSITE" id="PS51819"/>
    </source>
</evidence>
<dbReference type="InterPro" id="IPR029068">
    <property type="entry name" value="Glyas_Bleomycin-R_OHBP_Dase"/>
</dbReference>
<dbReference type="Proteomes" id="UP000481252">
    <property type="component" value="Unassembled WGS sequence"/>
</dbReference>
<accession>A0A7C9VE19</accession>
<organism evidence="2 3">
    <name type="scientific">Mesorhizobium zhangyense</name>
    <dbReference type="NCBI Taxonomy" id="1776730"/>
    <lineage>
        <taxon>Bacteria</taxon>
        <taxon>Pseudomonadati</taxon>
        <taxon>Pseudomonadota</taxon>
        <taxon>Alphaproteobacteria</taxon>
        <taxon>Hyphomicrobiales</taxon>
        <taxon>Phyllobacteriaceae</taxon>
        <taxon>Mesorhizobium</taxon>
    </lineage>
</organism>